<dbReference type="Gene3D" id="3.40.720.10">
    <property type="entry name" value="Alkaline Phosphatase, subunit A"/>
    <property type="match status" value="1"/>
</dbReference>
<proteinExistence type="predicted"/>
<dbReference type="PANTHER" id="PTHR43751:SF3">
    <property type="entry name" value="SULFATASE N-TERMINAL DOMAIN-CONTAINING PROTEIN"/>
    <property type="match status" value="1"/>
</dbReference>
<dbReference type="OrthoDB" id="236686at2"/>
<keyword evidence="1" id="KW-0472">Membrane</keyword>
<evidence type="ECO:0000313" key="4">
    <source>
        <dbReference type="EMBL" id="KLV03893.1"/>
    </source>
</evidence>
<evidence type="ECO:0000256" key="1">
    <source>
        <dbReference type="SAM" id="Phobius"/>
    </source>
</evidence>
<feature type="transmembrane region" description="Helical" evidence="1">
    <location>
        <begin position="88"/>
        <end position="108"/>
    </location>
</feature>
<dbReference type="InterPro" id="IPR017850">
    <property type="entry name" value="Alkaline_phosphatase_core_sf"/>
</dbReference>
<evidence type="ECO:0000259" key="3">
    <source>
        <dbReference type="Pfam" id="PF11893"/>
    </source>
</evidence>
<dbReference type="Proteomes" id="UP000036097">
    <property type="component" value="Unassembled WGS sequence"/>
</dbReference>
<comment type="caution">
    <text evidence="4">The sequence shown here is derived from an EMBL/GenBank/DDBJ whole genome shotgun (WGS) entry which is preliminary data.</text>
</comment>
<feature type="transmembrane region" description="Helical" evidence="1">
    <location>
        <begin position="168"/>
        <end position="190"/>
    </location>
</feature>
<feature type="domain" description="Sulfatase N-terminal" evidence="2">
    <location>
        <begin position="259"/>
        <end position="527"/>
    </location>
</feature>
<dbReference type="InterPro" id="IPR024588">
    <property type="entry name" value="YejM_N"/>
</dbReference>
<dbReference type="RefSeq" id="WP_047880057.1">
    <property type="nucleotide sequence ID" value="NZ_LDOT01000024.1"/>
</dbReference>
<evidence type="ECO:0000259" key="2">
    <source>
        <dbReference type="Pfam" id="PF00884"/>
    </source>
</evidence>
<name>A0A0J1GW12_9GAMM</name>
<dbReference type="PATRIC" id="fig|1195763.3.peg.3581"/>
<sequence length="614" mass="69572">MVSSSNNYKEKVSQLISWGHWFSFFNIIAAMLLGTRYIVYSEWPTTLWGQLYLVFSWVGHFGFLVFGFYILILFPASFLIPSQRLMRLFAVLVGTVGLTALLLDTYAYESLDLHLSPLVFDLLLSGERTELNARWQYLFVTVPIIFLLQLVLSEWLWRKLRKLTRKHVGVPIAVVFGICFVSSHLMYIWADAKLYQPITAQRSNFPLSYPMTAKTFMEKHGLLDREEYKEKLNAQGVETSKAIRYPLEKVTFSNPGTGQNVLIIMIDGLRSDMITPENMPYLDAFAAQNLNYSNHYSNSNDNSNSVFGLLYGLPANYLNSVRSSAASPLLITTLEKRGYHFGLFGNERMAEDPLYADAMFTGLPLNISTKGGDGAIIDSWSTWMEEQAAQNEPWFSFIELTSVENFEESGDYKPRFTPSLGSPKTQGVSTDTLLKNSYKNAVYHIDEQLIAIFDQLVANKQLGNTIVVITANHGTEFNETGTNSWGASSNYSKYQLQVPMIIHWPESVASVTNRLTSHLDLVPTLMESLLNVSTPASTYSSGASLFEATPKRRWLLAGNDSDIVMIQPKSTTVVDKYGNYRVYNQRYQKLNSEKPKLSTLMQAMHEIKRFNQPD</sequence>
<keyword evidence="5" id="KW-1185">Reference proteome</keyword>
<gene>
    <name evidence="4" type="ORF">ABT56_16795</name>
</gene>
<dbReference type="InterPro" id="IPR012159">
    <property type="entry name" value="YejM-like"/>
</dbReference>
<dbReference type="STRING" id="1195763.ABT56_16795"/>
<reference evidence="4 5" key="1">
    <citation type="submission" date="2015-05" db="EMBL/GenBank/DDBJ databases">
        <title>Photobacterium galathea sp. nov.</title>
        <authorList>
            <person name="Machado H."/>
            <person name="Gram L."/>
        </authorList>
    </citation>
    <scope>NUCLEOTIDE SEQUENCE [LARGE SCALE GENOMIC DNA]</scope>
    <source>
        <strain evidence="4 5">CGMCC 1.12159</strain>
    </source>
</reference>
<feature type="transmembrane region" description="Helical" evidence="1">
    <location>
        <begin position="135"/>
        <end position="156"/>
    </location>
</feature>
<dbReference type="GO" id="GO:0016787">
    <property type="term" value="F:hydrolase activity"/>
    <property type="evidence" value="ECO:0007669"/>
    <property type="project" value="UniProtKB-KW"/>
</dbReference>
<keyword evidence="4" id="KW-0378">Hydrolase</keyword>
<dbReference type="InterPro" id="IPR052701">
    <property type="entry name" value="GAG_Ulvan_Degrading_Sulfatases"/>
</dbReference>
<protein>
    <submittedName>
        <fullName evidence="4">Hydrolase</fullName>
    </submittedName>
</protein>
<dbReference type="Pfam" id="PF11893">
    <property type="entry name" value="DUF3413"/>
    <property type="match status" value="1"/>
</dbReference>
<dbReference type="InterPro" id="IPR000917">
    <property type="entry name" value="Sulfatase_N"/>
</dbReference>
<dbReference type="EMBL" id="LDOT01000024">
    <property type="protein sequence ID" value="KLV03893.1"/>
    <property type="molecule type" value="Genomic_DNA"/>
</dbReference>
<feature type="transmembrane region" description="Helical" evidence="1">
    <location>
        <begin position="51"/>
        <end position="76"/>
    </location>
</feature>
<feature type="transmembrane region" description="Helical" evidence="1">
    <location>
        <begin position="21"/>
        <end position="39"/>
    </location>
</feature>
<keyword evidence="1" id="KW-0812">Transmembrane</keyword>
<accession>A0A0J1GW12</accession>
<dbReference type="SUPFAM" id="SSF53649">
    <property type="entry name" value="Alkaline phosphatase-like"/>
    <property type="match status" value="1"/>
</dbReference>
<dbReference type="PANTHER" id="PTHR43751">
    <property type="entry name" value="SULFATASE"/>
    <property type="match status" value="1"/>
</dbReference>
<keyword evidence="1" id="KW-1133">Transmembrane helix</keyword>
<dbReference type="Pfam" id="PF00884">
    <property type="entry name" value="Sulfatase"/>
    <property type="match status" value="1"/>
</dbReference>
<dbReference type="PIRSF" id="PIRSF004950">
    <property type="entry name" value="Mmb_sulf_HI0842"/>
    <property type="match status" value="1"/>
</dbReference>
<organism evidence="4 5">
    <name type="scientific">Photobacterium aquae</name>
    <dbReference type="NCBI Taxonomy" id="1195763"/>
    <lineage>
        <taxon>Bacteria</taxon>
        <taxon>Pseudomonadati</taxon>
        <taxon>Pseudomonadota</taxon>
        <taxon>Gammaproteobacteria</taxon>
        <taxon>Vibrionales</taxon>
        <taxon>Vibrionaceae</taxon>
        <taxon>Photobacterium</taxon>
    </lineage>
</organism>
<dbReference type="AlphaFoldDB" id="A0A0J1GW12"/>
<evidence type="ECO:0000313" key="5">
    <source>
        <dbReference type="Proteomes" id="UP000036097"/>
    </source>
</evidence>
<feature type="domain" description="Inner membrane protein YejM N-terminal" evidence="3">
    <location>
        <begin position="6"/>
        <end position="252"/>
    </location>
</feature>